<dbReference type="InterPro" id="IPR012131">
    <property type="entry name" value="Hstdl_DH"/>
</dbReference>
<feature type="active site" description="Proton acceptor" evidence="8">
    <location>
        <position position="325"/>
    </location>
</feature>
<feature type="binding site" evidence="8">
    <location>
        <position position="359"/>
    </location>
    <ligand>
        <name>Zn(2+)</name>
        <dbReference type="ChEBI" id="CHEBI:29105"/>
    </ligand>
</feature>
<dbReference type="PANTHER" id="PTHR21256:SF2">
    <property type="entry name" value="HISTIDINE BIOSYNTHESIS TRIFUNCTIONAL PROTEIN"/>
    <property type="match status" value="1"/>
</dbReference>
<dbReference type="PROSITE" id="PS00611">
    <property type="entry name" value="HISOL_DEHYDROGENASE"/>
    <property type="match status" value="1"/>
</dbReference>
<evidence type="ECO:0000313" key="11">
    <source>
        <dbReference type="EMBL" id="MDQ0159250.1"/>
    </source>
</evidence>
<feature type="binding site" evidence="8">
    <location>
        <position position="413"/>
    </location>
    <ligand>
        <name>substrate</name>
    </ligand>
</feature>
<comment type="cofactor">
    <cofactor evidence="8">
        <name>Zn(2+)</name>
        <dbReference type="ChEBI" id="CHEBI:29105"/>
    </cofactor>
    <text evidence="8">Binds 1 zinc ion per subunit.</text>
</comment>
<dbReference type="InterPro" id="IPR016161">
    <property type="entry name" value="Ald_DH/histidinol_DH"/>
</dbReference>
<evidence type="ECO:0000256" key="8">
    <source>
        <dbReference type="HAMAP-Rule" id="MF_01024"/>
    </source>
</evidence>
<feature type="binding site" evidence="8">
    <location>
        <position position="326"/>
    </location>
    <ligand>
        <name>substrate</name>
    </ligand>
</feature>
<keyword evidence="4 8" id="KW-0479">Metal-binding</keyword>
<evidence type="ECO:0000256" key="3">
    <source>
        <dbReference type="ARBA" id="ARBA00012965"/>
    </source>
</evidence>
<keyword evidence="8" id="KW-0520">NAD</keyword>
<dbReference type="PIRSF" id="PIRSF000099">
    <property type="entry name" value="Histidinol_dh"/>
    <property type="match status" value="1"/>
</dbReference>
<dbReference type="PANTHER" id="PTHR21256">
    <property type="entry name" value="HISTIDINOL DEHYDROGENASE HDH"/>
    <property type="match status" value="1"/>
</dbReference>
<dbReference type="PRINTS" id="PR00083">
    <property type="entry name" value="HOLDHDRGNASE"/>
</dbReference>
<dbReference type="RefSeq" id="WP_306975581.1">
    <property type="nucleotide sequence ID" value="NZ_JAUSTQ010000004.1"/>
</dbReference>
<evidence type="ECO:0000256" key="7">
    <source>
        <dbReference type="ARBA" id="ARBA00049489"/>
    </source>
</evidence>
<comment type="catalytic activity">
    <reaction evidence="7 8">
        <text>L-histidinol + 2 NAD(+) + H2O = L-histidine + 2 NADH + 3 H(+)</text>
        <dbReference type="Rhea" id="RHEA:20641"/>
        <dbReference type="ChEBI" id="CHEBI:15377"/>
        <dbReference type="ChEBI" id="CHEBI:15378"/>
        <dbReference type="ChEBI" id="CHEBI:57540"/>
        <dbReference type="ChEBI" id="CHEBI:57595"/>
        <dbReference type="ChEBI" id="CHEBI:57699"/>
        <dbReference type="ChEBI" id="CHEBI:57945"/>
        <dbReference type="EC" id="1.1.1.23"/>
    </reaction>
</comment>
<comment type="caution">
    <text evidence="8">Lacks conserved residue(s) required for the propagation of feature annotation.</text>
</comment>
<dbReference type="Gene3D" id="1.20.5.1300">
    <property type="match status" value="1"/>
</dbReference>
<feature type="binding site" evidence="8">
    <location>
        <position position="235"/>
    </location>
    <ligand>
        <name>substrate</name>
    </ligand>
</feature>
<evidence type="ECO:0000256" key="2">
    <source>
        <dbReference type="ARBA" id="ARBA00010178"/>
    </source>
</evidence>
<name>A0ABT9VE46_9BACI</name>
<dbReference type="HAMAP" id="MF_01024">
    <property type="entry name" value="HisD"/>
    <property type="match status" value="1"/>
</dbReference>
<evidence type="ECO:0000256" key="1">
    <source>
        <dbReference type="ARBA" id="ARBA00003850"/>
    </source>
</evidence>
<protein>
    <recommendedName>
        <fullName evidence="3 8">Histidinol dehydrogenase</fullName>
        <shortName evidence="8">HDH</shortName>
        <ecNumber evidence="3 8">1.1.1.23</ecNumber>
    </recommendedName>
</protein>
<dbReference type="EMBL" id="JAUSTQ010000004">
    <property type="protein sequence ID" value="MDQ0159250.1"/>
    <property type="molecule type" value="Genomic_DNA"/>
</dbReference>
<dbReference type="InterPro" id="IPR022695">
    <property type="entry name" value="Histidinol_DH_monofunct"/>
</dbReference>
<reference evidence="11 12" key="1">
    <citation type="submission" date="2023-07" db="EMBL/GenBank/DDBJ databases">
        <title>Genomic Encyclopedia of Type Strains, Phase IV (KMG-IV): sequencing the most valuable type-strain genomes for metagenomic binning, comparative biology and taxonomic classification.</title>
        <authorList>
            <person name="Goeker M."/>
        </authorList>
    </citation>
    <scope>NUCLEOTIDE SEQUENCE [LARGE SCALE GENOMIC DNA]</scope>
    <source>
        <strain evidence="11 12">DSM 16460</strain>
    </source>
</reference>
<accession>A0ABT9VE46</accession>
<keyword evidence="12" id="KW-1185">Reference proteome</keyword>
<feature type="binding site" evidence="8">
    <location>
        <position position="260"/>
    </location>
    <ligand>
        <name>substrate</name>
    </ligand>
</feature>
<evidence type="ECO:0000256" key="4">
    <source>
        <dbReference type="ARBA" id="ARBA00022723"/>
    </source>
</evidence>
<evidence type="ECO:0000256" key="5">
    <source>
        <dbReference type="ARBA" id="ARBA00022833"/>
    </source>
</evidence>
<feature type="binding site" evidence="8">
    <location>
        <position position="257"/>
    </location>
    <ligand>
        <name>substrate</name>
    </ligand>
</feature>
<gene>
    <name evidence="8" type="primary">hisD</name>
    <name evidence="11" type="ORF">J2S77_001214</name>
</gene>
<feature type="binding site" evidence="8">
    <location>
        <position position="260"/>
    </location>
    <ligand>
        <name>Zn(2+)</name>
        <dbReference type="ChEBI" id="CHEBI:29105"/>
    </ligand>
</feature>
<keyword evidence="8" id="KW-0368">Histidine biosynthesis</keyword>
<comment type="caution">
    <text evidence="11">The sequence shown here is derived from an EMBL/GenBank/DDBJ whole genome shotgun (WGS) entry which is preliminary data.</text>
</comment>
<dbReference type="NCBIfam" id="TIGR00069">
    <property type="entry name" value="hisD"/>
    <property type="match status" value="1"/>
</dbReference>
<organism evidence="11 12">
    <name type="scientific">Alkalibacillus salilacus</name>
    <dbReference type="NCBI Taxonomy" id="284582"/>
    <lineage>
        <taxon>Bacteria</taxon>
        <taxon>Bacillati</taxon>
        <taxon>Bacillota</taxon>
        <taxon>Bacilli</taxon>
        <taxon>Bacillales</taxon>
        <taxon>Bacillaceae</taxon>
        <taxon>Alkalibacillus</taxon>
    </lineage>
</organism>
<keyword evidence="5 8" id="KW-0862">Zinc</keyword>
<feature type="binding site" evidence="8">
    <location>
        <position position="418"/>
    </location>
    <ligand>
        <name>substrate</name>
    </ligand>
</feature>
<dbReference type="CDD" id="cd06572">
    <property type="entry name" value="Histidinol_dh"/>
    <property type="match status" value="1"/>
</dbReference>
<dbReference type="EC" id="1.1.1.23" evidence="3 8"/>
<keyword evidence="8" id="KW-0028">Amino-acid biosynthesis</keyword>
<feature type="binding site" evidence="8">
    <location>
        <position position="359"/>
    </location>
    <ligand>
        <name>substrate</name>
    </ligand>
</feature>
<dbReference type="Proteomes" id="UP001224359">
    <property type="component" value="Unassembled WGS sequence"/>
</dbReference>
<dbReference type="Gene3D" id="3.40.50.1980">
    <property type="entry name" value="Nitrogenase molybdenum iron protein domain"/>
    <property type="match status" value="2"/>
</dbReference>
<evidence type="ECO:0000256" key="9">
    <source>
        <dbReference type="PIRNR" id="PIRNR000099"/>
    </source>
</evidence>
<evidence type="ECO:0000256" key="6">
    <source>
        <dbReference type="ARBA" id="ARBA00023002"/>
    </source>
</evidence>
<dbReference type="InterPro" id="IPR001692">
    <property type="entry name" value="Histidinol_DH_CS"/>
</dbReference>
<dbReference type="Pfam" id="PF00815">
    <property type="entry name" value="Histidinol_dh"/>
    <property type="match status" value="1"/>
</dbReference>
<comment type="function">
    <text evidence="1 8">Catalyzes the sequential NAD-dependent oxidations of L-histidinol to L-histidinaldehyde and then to L-histidine.</text>
</comment>
<comment type="pathway">
    <text evidence="8">Amino-acid biosynthesis; L-histidine biosynthesis; L-histidine from 5-phospho-alpha-D-ribose 1-diphosphate: step 9/9.</text>
</comment>
<feature type="binding site" evidence="8">
    <location>
        <position position="257"/>
    </location>
    <ligand>
        <name>Zn(2+)</name>
        <dbReference type="ChEBI" id="CHEBI:29105"/>
    </ligand>
</feature>
<sequence length="428" mass="46695">MEINRIQTNDIPQIIKNRKSRDAIQYDGIDDRVKTIVQAIRQDGDKAVKHYIHQLDGVHLTNYIVTQAEIAEAYHSVSEDMIEVLNEANANIKNYHAKQKETSWYSADAQGVWLGQQVTPIERVGVYVPGGKAAYPSTVLMNIMPAVVAGVSDIIVTTPVQADGTINPMTLVAADLAGASQILKVGGAHGVATLAYGTETVQAVDKIVGPGNAYVARAKKYVFGDVGIDMIAGPSEVCVIADETAEPAYVAADLIAQAEHDELASAVAVTTSESIASAIQLEVEAQMKQRDRQAILQESIQQQGGIYVVSDLETAMKFVNAWAPEHLELQIAEPFEWLPHVKHAGAIFLGHYTPEPLGDYFAGPNHTLPTNGTAKFSSPLGVYDFMKKSSVIYYTENALNQVRHQVERFADEEGLDGHRESVRIRFND</sequence>
<feature type="binding site" evidence="8">
    <location>
        <position position="418"/>
    </location>
    <ligand>
        <name>Zn(2+)</name>
        <dbReference type="ChEBI" id="CHEBI:29105"/>
    </ligand>
</feature>
<evidence type="ECO:0000256" key="10">
    <source>
        <dbReference type="RuleBase" id="RU004175"/>
    </source>
</evidence>
<keyword evidence="6 8" id="KW-0560">Oxidoreductase</keyword>
<comment type="similarity">
    <text evidence="2 8 9 10">Belongs to the histidinol dehydrogenase family.</text>
</comment>
<dbReference type="SUPFAM" id="SSF53720">
    <property type="entry name" value="ALDH-like"/>
    <property type="match status" value="1"/>
</dbReference>
<evidence type="ECO:0000313" key="12">
    <source>
        <dbReference type="Proteomes" id="UP001224359"/>
    </source>
</evidence>
<feature type="active site" description="Proton acceptor" evidence="8">
    <location>
        <position position="326"/>
    </location>
</feature>
<proteinExistence type="inferred from homology"/>
<dbReference type="GO" id="GO:0004399">
    <property type="term" value="F:histidinol dehydrogenase activity"/>
    <property type="evidence" value="ECO:0007669"/>
    <property type="project" value="UniProtKB-EC"/>
</dbReference>